<gene>
    <name evidence="2" type="primary">ORF94989</name>
</gene>
<feature type="compositionally biased region" description="Polar residues" evidence="1">
    <location>
        <begin position="220"/>
        <end position="242"/>
    </location>
</feature>
<feature type="non-terminal residue" evidence="2">
    <location>
        <position position="361"/>
    </location>
</feature>
<feature type="non-terminal residue" evidence="2">
    <location>
        <position position="1"/>
    </location>
</feature>
<feature type="region of interest" description="Disordered" evidence="1">
    <location>
        <begin position="192"/>
        <end position="242"/>
    </location>
</feature>
<evidence type="ECO:0000313" key="2">
    <source>
        <dbReference type="EMBL" id="CEK75327.1"/>
    </source>
</evidence>
<evidence type="ECO:0000256" key="1">
    <source>
        <dbReference type="SAM" id="MobiDB-lite"/>
    </source>
</evidence>
<name>A0A0B7A3W0_9EUPU</name>
<feature type="compositionally biased region" description="Low complexity" evidence="1">
    <location>
        <begin position="195"/>
        <end position="210"/>
    </location>
</feature>
<reference evidence="2" key="1">
    <citation type="submission" date="2014-12" db="EMBL/GenBank/DDBJ databases">
        <title>Insight into the proteome of Arion vulgaris.</title>
        <authorList>
            <person name="Aradska J."/>
            <person name="Bulat T."/>
            <person name="Smidak R."/>
            <person name="Sarate P."/>
            <person name="Gangsoo J."/>
            <person name="Sialana F."/>
            <person name="Bilban M."/>
            <person name="Lubec G."/>
        </authorList>
    </citation>
    <scope>NUCLEOTIDE SEQUENCE</scope>
    <source>
        <tissue evidence="2">Skin</tissue>
    </source>
</reference>
<protein>
    <submittedName>
        <fullName evidence="2">Uncharacterized protein</fullName>
    </submittedName>
</protein>
<sequence>TTSQLIHHNSHVGSFKGRPVPAPYFLTAINSSQSNKSINNNNIVHNSVDNLPTYLQCSSENICTLDGGHSTMIDGKEILPTMFRQVSEVSTGSRDNPLPLTVHRGAEDLETDKKDSEVPSTVFEYEQKNKHENKTTFLSSLLDSESSQIDLQTSLSNRQTSLIYLQSSLSGLQTSLNNPQTSLIDLQSSLSYPKTSQNDQQTSQNDQQTSPNGLIMSPDSVKSLQKSPNDNPCTENPRNQLGIETNNQLVSNVFNKIHVTSKLSHSLLPNYSSELPPHFVNKTALPWNEKSSHARPNHIDDLLKARTESDTSSAFTEISMQDVYPHFVGVGGETKDNDMYGRCLSSNTNEEYLDGPASHTA</sequence>
<organism evidence="2">
    <name type="scientific">Arion vulgaris</name>
    <dbReference type="NCBI Taxonomy" id="1028688"/>
    <lineage>
        <taxon>Eukaryota</taxon>
        <taxon>Metazoa</taxon>
        <taxon>Spiralia</taxon>
        <taxon>Lophotrochozoa</taxon>
        <taxon>Mollusca</taxon>
        <taxon>Gastropoda</taxon>
        <taxon>Heterobranchia</taxon>
        <taxon>Euthyneura</taxon>
        <taxon>Panpulmonata</taxon>
        <taxon>Eupulmonata</taxon>
        <taxon>Stylommatophora</taxon>
        <taxon>Helicina</taxon>
        <taxon>Arionoidea</taxon>
        <taxon>Arionidae</taxon>
        <taxon>Arion</taxon>
    </lineage>
</organism>
<accession>A0A0B7A3W0</accession>
<dbReference type="EMBL" id="HACG01028462">
    <property type="protein sequence ID" value="CEK75327.1"/>
    <property type="molecule type" value="Transcribed_RNA"/>
</dbReference>
<proteinExistence type="predicted"/>
<dbReference type="AlphaFoldDB" id="A0A0B7A3W0"/>